<protein>
    <submittedName>
        <fullName evidence="3">Tripartite-type tricarboxylate transporter receptor subunit TctC</fullName>
    </submittedName>
</protein>
<dbReference type="Proteomes" id="UP000319818">
    <property type="component" value="Unassembled WGS sequence"/>
</dbReference>
<keyword evidence="4" id="KW-1185">Reference proteome</keyword>
<dbReference type="OrthoDB" id="9780943at2"/>
<gene>
    <name evidence="3" type="ORF">FB388_1695</name>
</gene>
<dbReference type="AlphaFoldDB" id="A0A543GE29"/>
<dbReference type="PROSITE" id="PS51257">
    <property type="entry name" value="PROKAR_LIPOPROTEIN"/>
    <property type="match status" value="1"/>
</dbReference>
<evidence type="ECO:0000313" key="4">
    <source>
        <dbReference type="Proteomes" id="UP000319818"/>
    </source>
</evidence>
<evidence type="ECO:0000313" key="3">
    <source>
        <dbReference type="EMBL" id="TQM44330.1"/>
    </source>
</evidence>
<dbReference type="RefSeq" id="WP_142099106.1">
    <property type="nucleotide sequence ID" value="NZ_VFPH01000001.1"/>
</dbReference>
<dbReference type="Pfam" id="PF03401">
    <property type="entry name" value="TctC"/>
    <property type="match status" value="1"/>
</dbReference>
<keyword evidence="3" id="KW-0675">Receptor</keyword>
<dbReference type="SUPFAM" id="SSF53850">
    <property type="entry name" value="Periplasmic binding protein-like II"/>
    <property type="match status" value="1"/>
</dbReference>
<keyword evidence="2" id="KW-0732">Signal</keyword>
<dbReference type="Gene3D" id="3.40.190.10">
    <property type="entry name" value="Periplasmic binding protein-like II"/>
    <property type="match status" value="1"/>
</dbReference>
<dbReference type="PANTHER" id="PTHR42928:SF5">
    <property type="entry name" value="BLR1237 PROTEIN"/>
    <property type="match status" value="1"/>
</dbReference>
<dbReference type="PIRSF" id="PIRSF017082">
    <property type="entry name" value="YflP"/>
    <property type="match status" value="1"/>
</dbReference>
<evidence type="ECO:0000256" key="1">
    <source>
        <dbReference type="ARBA" id="ARBA00006987"/>
    </source>
</evidence>
<name>A0A543GE29_9PSEU</name>
<comment type="similarity">
    <text evidence="1">Belongs to the UPF0065 (bug) family.</text>
</comment>
<dbReference type="CDD" id="cd07012">
    <property type="entry name" value="PBP2_Bug_TTT"/>
    <property type="match status" value="1"/>
</dbReference>
<organism evidence="3 4">
    <name type="scientific">Pseudonocardia cypriaca</name>
    <dbReference type="NCBI Taxonomy" id="882449"/>
    <lineage>
        <taxon>Bacteria</taxon>
        <taxon>Bacillati</taxon>
        <taxon>Actinomycetota</taxon>
        <taxon>Actinomycetes</taxon>
        <taxon>Pseudonocardiales</taxon>
        <taxon>Pseudonocardiaceae</taxon>
        <taxon>Pseudonocardia</taxon>
    </lineage>
</organism>
<sequence length="337" mass="34405">MAPTRYARRTALVGAGAALVLSLAACGGNLGGGGNGGDPSADAFPSGPISVSVGQAPGGSTDLIARALANVVTEDLGVPVPVVNTPGANGALAAKELAAKTPDGQNLMVINASLVAITPLAVPDDEAVDIENYEVVTGISQDDFILVANPATGFRTVQDIVNAGRPISYGTTGVGTGSQLSQALLFSQAGIQGNAVPFDGASDAMTALLGGQIDVAGVQLGDAKTHLGSVTPIVVFSKERSQYFPDVPTAVEAGFDSTVSQYRAVVAPKGTPAPVLDRLRTAFTAAFQAQEYKDFNAQRLLAPYEVDGAQVVSEWTAARDRYQALIDQYGIPFGDKG</sequence>
<feature type="chain" id="PRO_5038686488" evidence="2">
    <location>
        <begin position="28"/>
        <end position="337"/>
    </location>
</feature>
<feature type="signal peptide" evidence="2">
    <location>
        <begin position="1"/>
        <end position="27"/>
    </location>
</feature>
<dbReference type="EMBL" id="VFPH01000001">
    <property type="protein sequence ID" value="TQM44330.1"/>
    <property type="molecule type" value="Genomic_DNA"/>
</dbReference>
<dbReference type="PANTHER" id="PTHR42928">
    <property type="entry name" value="TRICARBOXYLATE-BINDING PROTEIN"/>
    <property type="match status" value="1"/>
</dbReference>
<proteinExistence type="inferred from homology"/>
<dbReference type="InterPro" id="IPR042100">
    <property type="entry name" value="Bug_dom1"/>
</dbReference>
<accession>A0A543GE29</accession>
<dbReference type="InterPro" id="IPR005064">
    <property type="entry name" value="BUG"/>
</dbReference>
<dbReference type="Gene3D" id="3.40.190.150">
    <property type="entry name" value="Bordetella uptake gene, domain 1"/>
    <property type="match status" value="1"/>
</dbReference>
<reference evidence="3 4" key="1">
    <citation type="submission" date="2019-06" db="EMBL/GenBank/DDBJ databases">
        <title>Sequencing the genomes of 1000 actinobacteria strains.</title>
        <authorList>
            <person name="Klenk H.-P."/>
        </authorList>
    </citation>
    <scope>NUCLEOTIDE SEQUENCE [LARGE SCALE GENOMIC DNA]</scope>
    <source>
        <strain evidence="3 4">DSM 45511</strain>
    </source>
</reference>
<evidence type="ECO:0000256" key="2">
    <source>
        <dbReference type="SAM" id="SignalP"/>
    </source>
</evidence>
<comment type="caution">
    <text evidence="3">The sequence shown here is derived from an EMBL/GenBank/DDBJ whole genome shotgun (WGS) entry which is preliminary data.</text>
</comment>